<dbReference type="GO" id="GO:0005524">
    <property type="term" value="F:ATP binding"/>
    <property type="evidence" value="ECO:0007669"/>
    <property type="project" value="UniProtKB-KW"/>
</dbReference>
<feature type="coiled-coil region" evidence="5">
    <location>
        <begin position="785"/>
        <end position="812"/>
    </location>
</feature>
<feature type="region of interest" description="Disordered" evidence="6">
    <location>
        <begin position="130"/>
        <end position="175"/>
    </location>
</feature>
<accession>A0A8S1STG0</accession>
<dbReference type="PANTHER" id="PTHR11361:SF148">
    <property type="entry name" value="DNA MISMATCH REPAIR PROTEIN MSH6"/>
    <property type="match status" value="1"/>
</dbReference>
<dbReference type="GO" id="GO:0030983">
    <property type="term" value="F:mismatched DNA binding"/>
    <property type="evidence" value="ECO:0007669"/>
    <property type="project" value="InterPro"/>
</dbReference>
<dbReference type="InterPro" id="IPR007695">
    <property type="entry name" value="DNA_mismatch_repair_MutS-lik_N"/>
</dbReference>
<dbReference type="Pfam" id="PF05192">
    <property type="entry name" value="MutS_III"/>
    <property type="match status" value="1"/>
</dbReference>
<dbReference type="Pfam" id="PF05190">
    <property type="entry name" value="MutS_IV"/>
    <property type="match status" value="1"/>
</dbReference>
<dbReference type="Pfam" id="PF01624">
    <property type="entry name" value="MutS_I"/>
    <property type="match status" value="1"/>
</dbReference>
<comment type="similarity">
    <text evidence="1 4">Belongs to the DNA mismatch repair MutS family.</text>
</comment>
<name>A0A8S1STG0_9CILI</name>
<feature type="domain" description="DNA mismatch repair proteins mutS family" evidence="7">
    <location>
        <begin position="975"/>
        <end position="991"/>
    </location>
</feature>
<keyword evidence="2 4" id="KW-0547">Nucleotide-binding</keyword>
<keyword evidence="4" id="KW-0234">DNA repair</keyword>
<dbReference type="EMBL" id="CAJJDO010000010">
    <property type="protein sequence ID" value="CAD8141794.1"/>
    <property type="molecule type" value="Genomic_DNA"/>
</dbReference>
<keyword evidence="4" id="KW-0227">DNA damage</keyword>
<dbReference type="OrthoDB" id="10252754at2759"/>
<feature type="compositionally biased region" description="Low complexity" evidence="6">
    <location>
        <begin position="19"/>
        <end position="30"/>
    </location>
</feature>
<comment type="function">
    <text evidence="4">Component of the post-replicative DNA mismatch repair system (MMR).</text>
</comment>
<dbReference type="GO" id="GO:0006298">
    <property type="term" value="P:mismatch repair"/>
    <property type="evidence" value="ECO:0007669"/>
    <property type="project" value="InterPro"/>
</dbReference>
<dbReference type="InterPro" id="IPR017261">
    <property type="entry name" value="DNA_mismatch_repair_MutS/MSH"/>
</dbReference>
<dbReference type="InterPro" id="IPR000432">
    <property type="entry name" value="DNA_mismatch_repair_MutS_C"/>
</dbReference>
<dbReference type="PIRSF" id="PIRSF037677">
    <property type="entry name" value="DNA_mis_repair_Msh6"/>
    <property type="match status" value="1"/>
</dbReference>
<keyword evidence="4" id="KW-0238">DNA-binding</keyword>
<feature type="compositionally biased region" description="Polar residues" evidence="6">
    <location>
        <begin position="1"/>
        <end position="14"/>
    </location>
</feature>
<dbReference type="PROSITE" id="PS00486">
    <property type="entry name" value="DNA_MISMATCH_REPAIR_2"/>
    <property type="match status" value="1"/>
</dbReference>
<keyword evidence="5" id="KW-0175">Coiled coil</keyword>
<evidence type="ECO:0000256" key="2">
    <source>
        <dbReference type="ARBA" id="ARBA00022741"/>
    </source>
</evidence>
<evidence type="ECO:0000259" key="7">
    <source>
        <dbReference type="PROSITE" id="PS00486"/>
    </source>
</evidence>
<evidence type="ECO:0000256" key="1">
    <source>
        <dbReference type="ARBA" id="ARBA00006271"/>
    </source>
</evidence>
<dbReference type="SMART" id="SM00534">
    <property type="entry name" value="MUTSac"/>
    <property type="match status" value="1"/>
</dbReference>
<dbReference type="Pfam" id="PF00488">
    <property type="entry name" value="MutS_V"/>
    <property type="match status" value="1"/>
</dbReference>
<dbReference type="SMART" id="SM00533">
    <property type="entry name" value="MUTSd"/>
    <property type="match status" value="1"/>
</dbReference>
<keyword evidence="3 4" id="KW-0067">ATP-binding</keyword>
<organism evidence="8 9">
    <name type="scientific">Paramecium pentaurelia</name>
    <dbReference type="NCBI Taxonomy" id="43138"/>
    <lineage>
        <taxon>Eukaryota</taxon>
        <taxon>Sar</taxon>
        <taxon>Alveolata</taxon>
        <taxon>Ciliophora</taxon>
        <taxon>Intramacronucleata</taxon>
        <taxon>Oligohymenophorea</taxon>
        <taxon>Peniculida</taxon>
        <taxon>Parameciidae</taxon>
        <taxon>Paramecium</taxon>
    </lineage>
</organism>
<proteinExistence type="inferred from homology"/>
<dbReference type="Proteomes" id="UP000689195">
    <property type="component" value="Unassembled WGS sequence"/>
</dbReference>
<comment type="caution">
    <text evidence="8">The sequence shown here is derived from an EMBL/GenBank/DDBJ whole genome shotgun (WGS) entry which is preliminary data.</text>
</comment>
<feature type="region of interest" description="Disordered" evidence="6">
    <location>
        <begin position="1"/>
        <end position="30"/>
    </location>
</feature>
<keyword evidence="9" id="KW-1185">Reference proteome</keyword>
<protein>
    <recommendedName>
        <fullName evidence="4">DNA mismatch repair protein</fullName>
    </recommendedName>
</protein>
<evidence type="ECO:0000313" key="8">
    <source>
        <dbReference type="EMBL" id="CAD8141794.1"/>
    </source>
</evidence>
<dbReference type="InterPro" id="IPR045076">
    <property type="entry name" value="MutS"/>
</dbReference>
<dbReference type="AlphaFoldDB" id="A0A8S1STG0"/>
<evidence type="ECO:0000256" key="4">
    <source>
        <dbReference type="PIRNR" id="PIRNR037677"/>
    </source>
</evidence>
<evidence type="ECO:0000313" key="9">
    <source>
        <dbReference type="Proteomes" id="UP000689195"/>
    </source>
</evidence>
<dbReference type="PANTHER" id="PTHR11361">
    <property type="entry name" value="DNA MISMATCH REPAIR PROTEIN MUTS FAMILY MEMBER"/>
    <property type="match status" value="1"/>
</dbReference>
<dbReference type="GO" id="GO:0140664">
    <property type="term" value="F:ATP-dependent DNA damage sensor activity"/>
    <property type="evidence" value="ECO:0007669"/>
    <property type="project" value="InterPro"/>
</dbReference>
<evidence type="ECO:0000256" key="6">
    <source>
        <dbReference type="SAM" id="MobiDB-lite"/>
    </source>
</evidence>
<dbReference type="GO" id="GO:0032301">
    <property type="term" value="C:MutSalpha complex"/>
    <property type="evidence" value="ECO:0007669"/>
    <property type="project" value="TreeGrafter"/>
</dbReference>
<evidence type="ECO:0000256" key="3">
    <source>
        <dbReference type="ARBA" id="ARBA00022840"/>
    </source>
</evidence>
<dbReference type="InterPro" id="IPR007696">
    <property type="entry name" value="DNA_mismatch_repair_MutS_core"/>
</dbReference>
<sequence length="1108" mass="128800">MKQTTLQRFLTSSQKKNDTTNLNNNKVSNVNSQVEEKKIEIQYIKPATSIKKEEQIKVIKEQQIENSQDKPQQLSRLKRNNIIDSDEEQVKKEFDQDELKIEKFSFVGSQEKNKEKKSLAVFIKQDNTKNITKSQQKQKKSEYDKSGKTLKQSTKLEEEEFDNSQENKQGNIDFKHPTDKINVYEEFDDVTPKWAAIGSSRDKSGKLHGTQDADPTTLLIPQNEFNKLTKCMQQFWKYKSENFDKIIFFKLGKFYELFYEDAYIGNKYLDLNWMGRKMHTGFPERAVHKYKALLLEYGYKVAIVDQIETPEQMNQRIAQNKKSGTGNTDKIVQRQISEILTKGTYLYEEGESQMNLDEKVLLVIRKKILSNTIEEYGIAIFERQTNKISLAFIENRDKNYESLKTLLLHMRPVETVIDQHNLPPTDPITKMISGSVIKSVISHLTTSKDNWDEKKALFRLEQYYQNGFPPAIKFYQNNQVVLQALNGLFTYLNQILILDRVLGCAKFKLYDEEFSLQQCMILDSQAIYHLEILQTTTLVEKKDYSLFGVINKTVTPGGHRLLRRWVCAPLYQVDQIRERQTMVSDISQFRKERDLFRQSIKQFPDFERRCSRIYEYSIKSESKAVFYENLSEQRLKEFKTLTKMLRLAQEEITLFGQLNINFRSERLKKMMTFEANGGLLPNVQEQLDEFEQYIIWEKEKDKDKEIPKPVTGVLESYDQSLAEVELVQQKLDDLLQKIKQTLFKNNSNIQYVHTKFRYEIEIPDELVEKSKPDDFEFTSSRQGYKRYITKEIKDLVTELEQAEELKKQQLTAFGNFIFKHFQSNQFVWDSLIKILNELDALCSLSVFGDTSDGKMTMPIFTTEKIKLVIKEGKHPCLTNINFVSNSIDMGEKLSKFQLLTGPNMGGKSTTLRMVCILAILAQLGCSVPCEEMELSPIDRIFTRIGAKDYLMEGKSTFYVELEETLLPLKYGTQNSLFITDELGRGTSTYDGVAIASAVMHYLIKKIQCRVLFATHFRILVEEAKLISEVTNVHMACYIQDGKVIFLYRLKEGACEASFGINVAKVVGIENSIITKAEDMANFFENKVQKNTEQTLQKFNQILKEYGII</sequence>
<evidence type="ECO:0000256" key="5">
    <source>
        <dbReference type="SAM" id="Coils"/>
    </source>
</evidence>
<reference evidence="8" key="1">
    <citation type="submission" date="2021-01" db="EMBL/GenBank/DDBJ databases">
        <authorList>
            <consortium name="Genoscope - CEA"/>
            <person name="William W."/>
        </authorList>
    </citation>
    <scope>NUCLEOTIDE SEQUENCE</scope>
</reference>
<dbReference type="InterPro" id="IPR007861">
    <property type="entry name" value="DNA_mismatch_repair_MutS_clamp"/>
</dbReference>
<gene>
    <name evidence="8" type="ORF">PPENT_87.1.T0100310</name>
</gene>